<protein>
    <recommendedName>
        <fullName evidence="2">Pyrrolo-quinoline quinone repeat domain-containing protein</fullName>
    </recommendedName>
</protein>
<dbReference type="Gene3D" id="2.130.10.10">
    <property type="entry name" value="YVTN repeat-like/Quinoprotein amine dehydrogenase"/>
    <property type="match status" value="1"/>
</dbReference>
<dbReference type="Proteomes" id="UP000322530">
    <property type="component" value="Unassembled WGS sequence"/>
</dbReference>
<evidence type="ECO:0000313" key="4">
    <source>
        <dbReference type="Proteomes" id="UP000322530"/>
    </source>
</evidence>
<feature type="chain" id="PRO_5022927491" description="Pyrrolo-quinoline quinone repeat domain-containing protein" evidence="1">
    <location>
        <begin position="39"/>
        <end position="476"/>
    </location>
</feature>
<dbReference type="SMART" id="SM00564">
    <property type="entry name" value="PQQ"/>
    <property type="match status" value="2"/>
</dbReference>
<reference evidence="3 4" key="1">
    <citation type="submission" date="2019-01" db="EMBL/GenBank/DDBJ databases">
        <title>Draft genome sequence of Dictyobacter sp. Uno17.</title>
        <authorList>
            <person name="Wang C.M."/>
            <person name="Zheng Y."/>
            <person name="Sakai Y."/>
            <person name="Abe K."/>
            <person name="Yokota A."/>
            <person name="Yabe S."/>
        </authorList>
    </citation>
    <scope>NUCLEOTIDE SEQUENCE [LARGE SCALE GENOMIC DNA]</scope>
    <source>
        <strain evidence="3 4">Uno17</strain>
    </source>
</reference>
<dbReference type="PROSITE" id="PS51257">
    <property type="entry name" value="PROKAR_LIPOPROTEIN"/>
    <property type="match status" value="1"/>
</dbReference>
<proteinExistence type="predicted"/>
<evidence type="ECO:0000313" key="3">
    <source>
        <dbReference type="EMBL" id="GCF09089.1"/>
    </source>
</evidence>
<dbReference type="InterPro" id="IPR002372">
    <property type="entry name" value="PQQ_rpt_dom"/>
</dbReference>
<comment type="caution">
    <text evidence="3">The sequence shown here is derived from an EMBL/GenBank/DDBJ whole genome shotgun (WGS) entry which is preliminary data.</text>
</comment>
<dbReference type="AlphaFoldDB" id="A0A5A5TDH2"/>
<accession>A0A5A5TDH2</accession>
<dbReference type="InterPro" id="IPR015943">
    <property type="entry name" value="WD40/YVTN_repeat-like_dom_sf"/>
</dbReference>
<feature type="domain" description="Pyrrolo-quinoline quinone repeat" evidence="2">
    <location>
        <begin position="90"/>
        <end position="220"/>
    </location>
</feature>
<keyword evidence="1" id="KW-0732">Signal</keyword>
<dbReference type="Pfam" id="PF13360">
    <property type="entry name" value="PQQ_2"/>
    <property type="match status" value="1"/>
</dbReference>
<dbReference type="InterPro" id="IPR011047">
    <property type="entry name" value="Quinoprotein_ADH-like_sf"/>
</dbReference>
<evidence type="ECO:0000256" key="1">
    <source>
        <dbReference type="SAM" id="SignalP"/>
    </source>
</evidence>
<dbReference type="PANTHER" id="PTHR34512">
    <property type="entry name" value="CELL SURFACE PROTEIN"/>
    <property type="match status" value="1"/>
</dbReference>
<feature type="signal peptide" evidence="1">
    <location>
        <begin position="1"/>
        <end position="38"/>
    </location>
</feature>
<dbReference type="InterPro" id="IPR018391">
    <property type="entry name" value="PQQ_b-propeller_rpt"/>
</dbReference>
<dbReference type="SUPFAM" id="SSF50998">
    <property type="entry name" value="Quinoprotein alcohol dehydrogenase-like"/>
    <property type="match status" value="2"/>
</dbReference>
<dbReference type="Gene3D" id="2.40.128.630">
    <property type="match status" value="1"/>
</dbReference>
<dbReference type="EMBL" id="BIXY01000036">
    <property type="protein sequence ID" value="GCF09089.1"/>
    <property type="molecule type" value="Genomic_DNA"/>
</dbReference>
<evidence type="ECO:0000259" key="2">
    <source>
        <dbReference type="Pfam" id="PF13360"/>
    </source>
</evidence>
<dbReference type="PANTHER" id="PTHR34512:SF30">
    <property type="entry name" value="OUTER MEMBRANE PROTEIN ASSEMBLY FACTOR BAMB"/>
    <property type="match status" value="1"/>
</dbReference>
<dbReference type="RefSeq" id="WP_149402047.1">
    <property type="nucleotide sequence ID" value="NZ_BIXY01000036.1"/>
</dbReference>
<organism evidence="3 4">
    <name type="scientific">Dictyobacter arantiisoli</name>
    <dbReference type="NCBI Taxonomy" id="2014874"/>
    <lineage>
        <taxon>Bacteria</taxon>
        <taxon>Bacillati</taxon>
        <taxon>Chloroflexota</taxon>
        <taxon>Ktedonobacteria</taxon>
        <taxon>Ktedonobacterales</taxon>
        <taxon>Dictyobacteraceae</taxon>
        <taxon>Dictyobacter</taxon>
    </lineage>
</organism>
<keyword evidence="4" id="KW-1185">Reference proteome</keyword>
<gene>
    <name evidence="3" type="ORF">KDI_26530</name>
</gene>
<name>A0A5A5TDH2_9CHLR</name>
<sequence length="476" mass="49923">MYREISSSPFVRWSRYLFSCLLCMLALTLISCSSGATASPVSTSPTSQPTVVGTTAASSRKWDDWFTYHHDMTRTGYLASTPDPQHLTKAWRISLDGAVFAEPLMVKGHVIVATEGDSLYALDPRQGSVLWHTNIGTPVQRSTLPCGDIDPLGITGTPVYDPATGLIFAVAEISGPQHVLIGVDAATGAVKLRRTVDIPGMEVDVHQQRAALALSHGMVYITYGGLAGDCGQYRGTVVASQTNGKGNLLSYQVPVTREGGIWTTPGPTIDKQGNVYVSVGNGEATSGDWDHSDSVLRLSSQLQLQDGFAPTQWQQENSHDTDLGSMGPALLSNGLIFIAGKSGSGYVVRANALGGVGGQLSETRVCDGMAMGGASIVGSQVLIPCNDGVRRITVHNNGSVSVDWHASNMVDPAIVGGHTVYGLDGGGTLYAVDLATGATRTSISLSEDVPHFATPMLSGTSLFVGTNNGIVAVNLS</sequence>
<dbReference type="OrthoDB" id="9763050at2"/>